<dbReference type="GO" id="GO:0034599">
    <property type="term" value="P:cellular response to oxidative stress"/>
    <property type="evidence" value="ECO:0007669"/>
    <property type="project" value="InterPro"/>
</dbReference>
<dbReference type="Pfam" id="PF00881">
    <property type="entry name" value="Nitroreductase"/>
    <property type="match status" value="1"/>
</dbReference>
<evidence type="ECO:0000256" key="1">
    <source>
        <dbReference type="ARBA" id="ARBA00004123"/>
    </source>
</evidence>
<dbReference type="InterPro" id="IPR029479">
    <property type="entry name" value="Nitroreductase"/>
</dbReference>
<sequence>MYDDPSGISQGFLPDQGPRQDLSQITPSAFKMMSGISSIPSIYNRTSRSLLSLTQRRLVSPINASSLSPSRLAFSHSQYRTNMSGSAAFFEAVRNRRSVYTITSETTIPDEKIQEIITEAVKHAPSSFNSQSSRAVLLLGAEHKKLWEITLNVLKGIVPAEQLPATEGRIQGFANGHGTVLFFEDETAVTELQTKFPLYQDRFPQWSQHASGILQYIVWTALEAEGLGASLQHYNPLITPQVLSTWDLPSSWTLVAQLVFGKPSAPAGEKTFQPIEGVRFKTFGKQ</sequence>
<comment type="subcellular location">
    <subcellularLocation>
        <location evidence="2">Cytoplasm</location>
    </subcellularLocation>
    <subcellularLocation>
        <location evidence="1">Nucleus</location>
    </subcellularLocation>
</comment>
<proteinExistence type="inferred from homology"/>
<keyword evidence="4" id="KW-0963">Cytoplasm</keyword>
<evidence type="ECO:0000256" key="5">
    <source>
        <dbReference type="ARBA" id="ARBA00023002"/>
    </source>
</evidence>
<comment type="similarity">
    <text evidence="3">Belongs to the nitroreductase family.</text>
</comment>
<gene>
    <name evidence="7" type="ORF">BD310DRAFT_941309</name>
</gene>
<organism evidence="7 8">
    <name type="scientific">Dichomitus squalens</name>
    <dbReference type="NCBI Taxonomy" id="114155"/>
    <lineage>
        <taxon>Eukaryota</taxon>
        <taxon>Fungi</taxon>
        <taxon>Dikarya</taxon>
        <taxon>Basidiomycota</taxon>
        <taxon>Agaricomycotina</taxon>
        <taxon>Agaricomycetes</taxon>
        <taxon>Polyporales</taxon>
        <taxon>Polyporaceae</taxon>
        <taxon>Dichomitus</taxon>
    </lineage>
</organism>
<accession>A0A4Q9PFW0</accession>
<dbReference type="GO" id="GO:0016491">
    <property type="term" value="F:oxidoreductase activity"/>
    <property type="evidence" value="ECO:0007669"/>
    <property type="project" value="UniProtKB-KW"/>
</dbReference>
<evidence type="ECO:0000313" key="8">
    <source>
        <dbReference type="Proteomes" id="UP000292082"/>
    </source>
</evidence>
<dbReference type="CDD" id="cd02140">
    <property type="entry name" value="Frm2-like"/>
    <property type="match status" value="1"/>
</dbReference>
<dbReference type="AlphaFoldDB" id="A0A4Q9PFW0"/>
<dbReference type="PANTHER" id="PTHR43035">
    <property type="entry name" value="FATTY ACID REPRESSION MUTANT PROTEIN 2-RELATED"/>
    <property type="match status" value="1"/>
</dbReference>
<name>A0A4Q9PFW0_9APHY</name>
<dbReference type="GO" id="GO:0005634">
    <property type="term" value="C:nucleus"/>
    <property type="evidence" value="ECO:0007669"/>
    <property type="project" value="UniProtKB-SubCell"/>
</dbReference>
<evidence type="ECO:0000256" key="2">
    <source>
        <dbReference type="ARBA" id="ARBA00004496"/>
    </source>
</evidence>
<evidence type="ECO:0000256" key="6">
    <source>
        <dbReference type="ARBA" id="ARBA00023242"/>
    </source>
</evidence>
<dbReference type="SUPFAM" id="SSF55469">
    <property type="entry name" value="FMN-dependent nitroreductase-like"/>
    <property type="match status" value="1"/>
</dbReference>
<dbReference type="EMBL" id="ML145277">
    <property type="protein sequence ID" value="TBU51902.1"/>
    <property type="molecule type" value="Genomic_DNA"/>
</dbReference>
<dbReference type="InterPro" id="IPR000415">
    <property type="entry name" value="Nitroreductase-like"/>
</dbReference>
<dbReference type="Gene3D" id="3.40.109.10">
    <property type="entry name" value="NADH Oxidase"/>
    <property type="match status" value="1"/>
</dbReference>
<evidence type="ECO:0000313" key="7">
    <source>
        <dbReference type="EMBL" id="TBU51902.1"/>
    </source>
</evidence>
<dbReference type="GO" id="GO:0005737">
    <property type="term" value="C:cytoplasm"/>
    <property type="evidence" value="ECO:0007669"/>
    <property type="project" value="UniProtKB-SubCell"/>
</dbReference>
<evidence type="ECO:0000256" key="4">
    <source>
        <dbReference type="ARBA" id="ARBA00022490"/>
    </source>
</evidence>
<dbReference type="InterPro" id="IPR033877">
    <property type="entry name" value="Frm2/Hbn1"/>
</dbReference>
<keyword evidence="8" id="KW-1185">Reference proteome</keyword>
<protein>
    <submittedName>
        <fullName evidence="7">Nitroreductase-like protein</fullName>
    </submittedName>
</protein>
<dbReference type="Proteomes" id="UP000292082">
    <property type="component" value="Unassembled WGS sequence"/>
</dbReference>
<reference evidence="7 8" key="1">
    <citation type="submission" date="2019-01" db="EMBL/GenBank/DDBJ databases">
        <title>Draft genome sequences of three monokaryotic isolates of the white-rot basidiomycete fungus Dichomitus squalens.</title>
        <authorList>
            <consortium name="DOE Joint Genome Institute"/>
            <person name="Lopez S.C."/>
            <person name="Andreopoulos B."/>
            <person name="Pangilinan J."/>
            <person name="Lipzen A."/>
            <person name="Riley R."/>
            <person name="Ahrendt S."/>
            <person name="Ng V."/>
            <person name="Barry K."/>
            <person name="Daum C."/>
            <person name="Grigoriev I.V."/>
            <person name="Hilden K.S."/>
            <person name="Makela M.R."/>
            <person name="de Vries R.P."/>
        </authorList>
    </citation>
    <scope>NUCLEOTIDE SEQUENCE [LARGE SCALE GENOMIC DNA]</scope>
    <source>
        <strain evidence="7 8">CBS 464.89</strain>
    </source>
</reference>
<keyword evidence="6" id="KW-0539">Nucleus</keyword>
<dbReference type="STRING" id="114155.A0A4Q9PFW0"/>
<dbReference type="PANTHER" id="PTHR43035:SF1">
    <property type="entry name" value="FATTY ACID REPRESSION MUTANT PROTEIN 2-RELATED"/>
    <property type="match status" value="1"/>
</dbReference>
<dbReference type="FunFam" id="3.40.109.10:FF:000001">
    <property type="entry name" value="Nitroreductase family"/>
    <property type="match status" value="1"/>
</dbReference>
<evidence type="ECO:0000256" key="3">
    <source>
        <dbReference type="ARBA" id="ARBA00007118"/>
    </source>
</evidence>
<keyword evidence="5" id="KW-0560">Oxidoreductase</keyword>